<sequence>MSEKFTPEGHDVPQQEPKLLDVSKDLYEGGKADETKLAEYIEIAKQKGLLDKEKLDLTGGTLMTIYMAVAAEAARSGSNVKEIAFNNPGREGRLVLWNEELAESVPELKKSLFLDQEDSKVDPDASSQVLDLRLTFRDDPEGPEMVSPAKAQEVMQQVITQLREAKDRGMTTVRLTGFPAWLAEGASFAAVKENLERIIAFAPGKEVVVYDANGEMMGKIEATPSQKLEAKNPKAELGDVQTWRDAQ</sequence>
<feature type="non-terminal residue" evidence="2">
    <location>
        <position position="247"/>
    </location>
</feature>
<evidence type="ECO:0000313" key="3">
    <source>
        <dbReference type="Proteomes" id="UP000229026"/>
    </source>
</evidence>
<gene>
    <name evidence="2" type="ORF">CO161_03560</name>
</gene>
<reference evidence="3" key="1">
    <citation type="submission" date="2017-09" db="EMBL/GenBank/DDBJ databases">
        <title>Depth-based differentiation of microbial function through sediment-hosted aquifers and enrichment of novel symbionts in the deep terrestrial subsurface.</title>
        <authorList>
            <person name="Probst A.J."/>
            <person name="Ladd B."/>
            <person name="Jarett J.K."/>
            <person name="Geller-Mcgrath D.E."/>
            <person name="Sieber C.M.K."/>
            <person name="Emerson J.B."/>
            <person name="Anantharaman K."/>
            <person name="Thomas B.C."/>
            <person name="Malmstrom R."/>
            <person name="Stieglmeier M."/>
            <person name="Klingl A."/>
            <person name="Woyke T."/>
            <person name="Ryan C.M."/>
            <person name="Banfield J.F."/>
        </authorList>
    </citation>
    <scope>NUCLEOTIDE SEQUENCE [LARGE SCALE GENOMIC DNA]</scope>
</reference>
<feature type="region of interest" description="Disordered" evidence="1">
    <location>
        <begin position="1"/>
        <end position="21"/>
    </location>
</feature>
<accession>A0A2M7YJ63</accession>
<organism evidence="2 3">
    <name type="scientific">Candidatus Portnoybacteria bacterium CG_4_9_14_3_um_filter_44_9</name>
    <dbReference type="NCBI Taxonomy" id="1974806"/>
    <lineage>
        <taxon>Bacteria</taxon>
        <taxon>Candidatus Portnoyibacteriota</taxon>
    </lineage>
</organism>
<evidence type="ECO:0000313" key="2">
    <source>
        <dbReference type="EMBL" id="PJA62972.1"/>
    </source>
</evidence>
<dbReference type="EMBL" id="PFWH01000119">
    <property type="protein sequence ID" value="PJA62972.1"/>
    <property type="molecule type" value="Genomic_DNA"/>
</dbReference>
<evidence type="ECO:0000256" key="1">
    <source>
        <dbReference type="SAM" id="MobiDB-lite"/>
    </source>
</evidence>
<dbReference type="Proteomes" id="UP000229026">
    <property type="component" value="Unassembled WGS sequence"/>
</dbReference>
<protein>
    <submittedName>
        <fullName evidence="2">Uncharacterized protein</fullName>
    </submittedName>
</protein>
<feature type="compositionally biased region" description="Basic and acidic residues" evidence="1">
    <location>
        <begin position="228"/>
        <end position="237"/>
    </location>
</feature>
<dbReference type="AlphaFoldDB" id="A0A2M7YJ63"/>
<feature type="region of interest" description="Disordered" evidence="1">
    <location>
        <begin position="223"/>
        <end position="247"/>
    </location>
</feature>
<name>A0A2M7YJ63_9BACT</name>
<comment type="caution">
    <text evidence="2">The sequence shown here is derived from an EMBL/GenBank/DDBJ whole genome shotgun (WGS) entry which is preliminary data.</text>
</comment>
<proteinExistence type="predicted"/>